<sequence>MPFYWILHTNKIRYLLGYSSELLDESEQKSLHAISNEQLKLEKLLGRCAIKFLLSTF</sequence>
<organism evidence="1 2">
    <name type="scientific">Candidatus Thiodubiliella endoseptemdiera</name>
    <dbReference type="NCBI Taxonomy" id="2738886"/>
    <lineage>
        <taxon>Bacteria</taxon>
        <taxon>Pseudomonadati</taxon>
        <taxon>Pseudomonadota</taxon>
        <taxon>Gammaproteobacteria</taxon>
        <taxon>Candidatus Pseudothioglobaceae</taxon>
        <taxon>Candidatus Thiodubiliella</taxon>
    </lineage>
</organism>
<comment type="caution">
    <text evidence="1">The sequence shown here is derived from an EMBL/GenBank/DDBJ whole genome shotgun (WGS) entry which is preliminary data.</text>
</comment>
<reference evidence="1 2" key="1">
    <citation type="submission" date="2020-05" db="EMBL/GenBank/DDBJ databases">
        <title>Horizontal transmission and recombination maintain forever young bacterial symbiont genomes.</title>
        <authorList>
            <person name="Russell S.L."/>
            <person name="Pepper-Tunick E."/>
            <person name="Svedberg J."/>
            <person name="Byrne A."/>
            <person name="Ruelas Castillo J."/>
            <person name="Vollmers C."/>
            <person name="Beinart R.A."/>
            <person name="Corbett-Detig R."/>
        </authorList>
    </citation>
    <scope>NUCLEOTIDE SEQUENCE [LARGE SCALE GENOMIC DNA]</scope>
    <source>
        <strain evidence="1">455</strain>
    </source>
</reference>
<dbReference type="Proteomes" id="UP000568751">
    <property type="component" value="Unassembled WGS sequence"/>
</dbReference>
<evidence type="ECO:0000313" key="2">
    <source>
        <dbReference type="Proteomes" id="UP000568751"/>
    </source>
</evidence>
<gene>
    <name evidence="1" type="ORF">H0A76_06855</name>
</gene>
<evidence type="ECO:0000313" key="1">
    <source>
        <dbReference type="EMBL" id="NYT27630.1"/>
    </source>
</evidence>
<name>A0A853F5X4_9GAMM</name>
<protein>
    <submittedName>
        <fullName evidence="1">Uncharacterized protein</fullName>
    </submittedName>
</protein>
<dbReference type="EMBL" id="JACCHT010000001">
    <property type="protein sequence ID" value="NYT27630.1"/>
    <property type="molecule type" value="Genomic_DNA"/>
</dbReference>
<accession>A0A853F5X4</accession>
<proteinExistence type="predicted"/>
<dbReference type="AlphaFoldDB" id="A0A853F5X4"/>